<proteinExistence type="predicted"/>
<protein>
    <recommendedName>
        <fullName evidence="4">Secreted protein</fullName>
    </recommendedName>
</protein>
<keyword evidence="3" id="KW-1185">Reference proteome</keyword>
<evidence type="ECO:0000313" key="3">
    <source>
        <dbReference type="Proteomes" id="UP000612282"/>
    </source>
</evidence>
<organism evidence="2 3">
    <name type="scientific">Actinoplanes couchii</name>
    <dbReference type="NCBI Taxonomy" id="403638"/>
    <lineage>
        <taxon>Bacteria</taxon>
        <taxon>Bacillati</taxon>
        <taxon>Actinomycetota</taxon>
        <taxon>Actinomycetes</taxon>
        <taxon>Micromonosporales</taxon>
        <taxon>Micromonosporaceae</taxon>
        <taxon>Actinoplanes</taxon>
    </lineage>
</organism>
<gene>
    <name evidence="2" type="ORF">Aco03nite_075000</name>
</gene>
<name>A0ABQ3XKS2_9ACTN</name>
<dbReference type="Proteomes" id="UP000612282">
    <property type="component" value="Unassembled WGS sequence"/>
</dbReference>
<feature type="region of interest" description="Disordered" evidence="1">
    <location>
        <begin position="47"/>
        <end position="94"/>
    </location>
</feature>
<dbReference type="EMBL" id="BOMG01000094">
    <property type="protein sequence ID" value="GID59096.1"/>
    <property type="molecule type" value="Genomic_DNA"/>
</dbReference>
<evidence type="ECO:0008006" key="4">
    <source>
        <dbReference type="Google" id="ProtNLM"/>
    </source>
</evidence>
<dbReference type="RefSeq" id="WP_203804809.1">
    <property type="nucleotide sequence ID" value="NZ_BAAAQE010000094.1"/>
</dbReference>
<reference evidence="2 3" key="1">
    <citation type="submission" date="2021-01" db="EMBL/GenBank/DDBJ databases">
        <title>Whole genome shotgun sequence of Actinoplanes couchii NBRC 106145.</title>
        <authorList>
            <person name="Komaki H."/>
            <person name="Tamura T."/>
        </authorList>
    </citation>
    <scope>NUCLEOTIDE SEQUENCE [LARGE SCALE GENOMIC DNA]</scope>
    <source>
        <strain evidence="2 3">NBRC 106145</strain>
    </source>
</reference>
<sequence>MTGVVALLAVAGVAGAFSLRKPGEAGVPQVQIGQSFPAVLPPSFDVVAPDPAPSAPRESKAPSLTARPTQSRVASERTPQRSTKTAAPTATGRADGPITAFSACSDGRSVIFAATFAEGFEYHHVFIDADGDASTGYKIDEVTGGFGADYLLENEYFYKSTGRDWAWREMDGASPLQSSSGGTYRWKLRADYAGVRAVFNGSDGADTEIFSATTPVATC</sequence>
<accession>A0ABQ3XKS2</accession>
<evidence type="ECO:0000256" key="1">
    <source>
        <dbReference type="SAM" id="MobiDB-lite"/>
    </source>
</evidence>
<evidence type="ECO:0000313" key="2">
    <source>
        <dbReference type="EMBL" id="GID59096.1"/>
    </source>
</evidence>
<comment type="caution">
    <text evidence="2">The sequence shown here is derived from an EMBL/GenBank/DDBJ whole genome shotgun (WGS) entry which is preliminary data.</text>
</comment>